<evidence type="ECO:0000313" key="1">
    <source>
        <dbReference type="EMBL" id="KAH7953159.1"/>
    </source>
</evidence>
<accession>A0ACB8CVD3</accession>
<keyword evidence="2" id="KW-1185">Reference proteome</keyword>
<name>A0ACB8CVD3_DERSI</name>
<evidence type="ECO:0000313" key="2">
    <source>
        <dbReference type="Proteomes" id="UP000821865"/>
    </source>
</evidence>
<proteinExistence type="predicted"/>
<reference evidence="1" key="1">
    <citation type="submission" date="2020-05" db="EMBL/GenBank/DDBJ databases">
        <title>Large-scale comparative analyses of tick genomes elucidate their genetic diversity and vector capacities.</title>
        <authorList>
            <person name="Jia N."/>
            <person name="Wang J."/>
            <person name="Shi W."/>
            <person name="Du L."/>
            <person name="Sun Y."/>
            <person name="Zhan W."/>
            <person name="Jiang J."/>
            <person name="Wang Q."/>
            <person name="Zhang B."/>
            <person name="Ji P."/>
            <person name="Sakyi L.B."/>
            <person name="Cui X."/>
            <person name="Yuan T."/>
            <person name="Jiang B."/>
            <person name="Yang W."/>
            <person name="Lam T.T.-Y."/>
            <person name="Chang Q."/>
            <person name="Ding S."/>
            <person name="Wang X."/>
            <person name="Zhu J."/>
            <person name="Ruan X."/>
            <person name="Zhao L."/>
            <person name="Wei J."/>
            <person name="Que T."/>
            <person name="Du C."/>
            <person name="Cheng J."/>
            <person name="Dai P."/>
            <person name="Han X."/>
            <person name="Huang E."/>
            <person name="Gao Y."/>
            <person name="Liu J."/>
            <person name="Shao H."/>
            <person name="Ye R."/>
            <person name="Li L."/>
            <person name="Wei W."/>
            <person name="Wang X."/>
            <person name="Wang C."/>
            <person name="Yang T."/>
            <person name="Huo Q."/>
            <person name="Li W."/>
            <person name="Guo W."/>
            <person name="Chen H."/>
            <person name="Zhou L."/>
            <person name="Ni X."/>
            <person name="Tian J."/>
            <person name="Zhou Y."/>
            <person name="Sheng Y."/>
            <person name="Liu T."/>
            <person name="Pan Y."/>
            <person name="Xia L."/>
            <person name="Li J."/>
            <person name="Zhao F."/>
            <person name="Cao W."/>
        </authorList>
    </citation>
    <scope>NUCLEOTIDE SEQUENCE</scope>
    <source>
        <strain evidence="1">Dsil-2018</strain>
    </source>
</reference>
<sequence>MATSEDMDLQITPPTPNTNADENGDTRLISEAGISKSQGIAAHNQATDGWQLVLSRRQREAAKQNDRDKASNNKNKITGQPSAGGAKGDGHNGETGTGRRNMRPTKWKPLPPLPKNDIKIILKPHKGLMLKEYLRTEIPQAIIRATGTIIIGNEPNQRKIPGEDFILRIREGTNIIIVSTPSLEVADVIRRITCIELRGKRHPFNVYVADPEDSYKGVVHGFPAHTESADLEQHLRVRTQGVSIARARMLGNSNDRSPHLLGRHAPQMRVLHGSRDAVYGVYRPTIQTCLECMQEGHRSDVCPNPKNICRGCGLENPPAQGHECEVKCAVCWAAGHETRRCPNKLIAAKRGKTTRQSRSRERSGRNTTKAPGRWFESTDEEDLYRRRSRSRSPHGSRAMSNTPSRDPSSSRASQRSNSPLPKKQQWNCRSFSRKAAVLHQFIKNSEIAPDVICLQEVGAKPAKLQGYYTLSDPQNSKVATLPNGLGLAGNQSNRQTEAHG</sequence>
<dbReference type="Proteomes" id="UP000821865">
    <property type="component" value="Chromosome 4"/>
</dbReference>
<organism evidence="1 2">
    <name type="scientific">Dermacentor silvarum</name>
    <name type="common">Tick</name>
    <dbReference type="NCBI Taxonomy" id="543639"/>
    <lineage>
        <taxon>Eukaryota</taxon>
        <taxon>Metazoa</taxon>
        <taxon>Ecdysozoa</taxon>
        <taxon>Arthropoda</taxon>
        <taxon>Chelicerata</taxon>
        <taxon>Arachnida</taxon>
        <taxon>Acari</taxon>
        <taxon>Parasitiformes</taxon>
        <taxon>Ixodida</taxon>
        <taxon>Ixodoidea</taxon>
        <taxon>Ixodidae</taxon>
        <taxon>Rhipicephalinae</taxon>
        <taxon>Dermacentor</taxon>
    </lineage>
</organism>
<protein>
    <submittedName>
        <fullName evidence="1">Uncharacterized protein</fullName>
    </submittedName>
</protein>
<gene>
    <name evidence="1" type="ORF">HPB49_005388</name>
</gene>
<dbReference type="EMBL" id="CM023473">
    <property type="protein sequence ID" value="KAH7953159.1"/>
    <property type="molecule type" value="Genomic_DNA"/>
</dbReference>
<comment type="caution">
    <text evidence="1">The sequence shown here is derived from an EMBL/GenBank/DDBJ whole genome shotgun (WGS) entry which is preliminary data.</text>
</comment>